<evidence type="ECO:0000256" key="12">
    <source>
        <dbReference type="ARBA" id="ARBA00023172"/>
    </source>
</evidence>
<dbReference type="Proteomes" id="UP000765509">
    <property type="component" value="Unassembled WGS sequence"/>
</dbReference>
<gene>
    <name evidence="17" type="ORF">O181_088882</name>
</gene>
<dbReference type="PROSITE" id="PS50994">
    <property type="entry name" value="INTEGRASE"/>
    <property type="match status" value="1"/>
</dbReference>
<evidence type="ECO:0000259" key="16">
    <source>
        <dbReference type="PROSITE" id="PS50994"/>
    </source>
</evidence>
<keyword evidence="12" id="KW-0233">DNA recombination</keyword>
<proteinExistence type="predicted"/>
<evidence type="ECO:0000256" key="7">
    <source>
        <dbReference type="ARBA" id="ARBA00022842"/>
    </source>
</evidence>
<dbReference type="GO" id="GO:0032196">
    <property type="term" value="P:transposition"/>
    <property type="evidence" value="ECO:0007669"/>
    <property type="project" value="UniProtKB-KW"/>
</dbReference>
<dbReference type="GO" id="GO:0016787">
    <property type="term" value="F:hydrolase activity"/>
    <property type="evidence" value="ECO:0007669"/>
    <property type="project" value="UniProtKB-KW"/>
</dbReference>
<keyword evidence="8" id="KW-0694">RNA-binding</keyword>
<dbReference type="PANTHER" id="PTHR42648:SF11">
    <property type="entry name" value="TRANSPOSON TY4-P GAG-POL POLYPROTEIN"/>
    <property type="match status" value="1"/>
</dbReference>
<dbReference type="Gene3D" id="3.30.420.10">
    <property type="entry name" value="Ribonuclease H-like superfamily/Ribonuclease H"/>
    <property type="match status" value="1"/>
</dbReference>
<dbReference type="GO" id="GO:0006310">
    <property type="term" value="P:DNA recombination"/>
    <property type="evidence" value="ECO:0007669"/>
    <property type="project" value="UniProtKB-KW"/>
</dbReference>
<dbReference type="PANTHER" id="PTHR42648">
    <property type="entry name" value="TRANSPOSASE, PUTATIVE-RELATED"/>
    <property type="match status" value="1"/>
</dbReference>
<keyword evidence="11" id="KW-0808">Transferase</keyword>
<dbReference type="InterPro" id="IPR012337">
    <property type="entry name" value="RNaseH-like_sf"/>
</dbReference>
<keyword evidence="11" id="KW-0239">DNA-directed DNA polymerase</keyword>
<reference evidence="17" key="1">
    <citation type="submission" date="2021-03" db="EMBL/GenBank/DDBJ databases">
        <title>Draft genome sequence of rust myrtle Austropuccinia psidii MF-1, a brazilian biotype.</title>
        <authorList>
            <person name="Quecine M.C."/>
            <person name="Pachon D.M.R."/>
            <person name="Bonatelli M.L."/>
            <person name="Correr F.H."/>
            <person name="Franceschini L.M."/>
            <person name="Leite T.F."/>
            <person name="Margarido G.R.A."/>
            <person name="Almeida C.A."/>
            <person name="Ferrarezi J.A."/>
            <person name="Labate C.A."/>
        </authorList>
    </citation>
    <scope>NUCLEOTIDE SEQUENCE</scope>
    <source>
        <strain evidence="17">MF-1</strain>
    </source>
</reference>
<dbReference type="GO" id="GO:0003723">
    <property type="term" value="F:RNA binding"/>
    <property type="evidence" value="ECO:0007669"/>
    <property type="project" value="UniProtKB-KW"/>
</dbReference>
<dbReference type="OrthoDB" id="413361at2759"/>
<evidence type="ECO:0000256" key="11">
    <source>
        <dbReference type="ARBA" id="ARBA00022932"/>
    </source>
</evidence>
<dbReference type="InterPro" id="IPR039537">
    <property type="entry name" value="Retrotran_Ty1/copia-like"/>
</dbReference>
<keyword evidence="10" id="KW-0695">RNA-directed DNA polymerase</keyword>
<dbReference type="InterPro" id="IPR001584">
    <property type="entry name" value="Integrase_cat-core"/>
</dbReference>
<evidence type="ECO:0000256" key="13">
    <source>
        <dbReference type="ARBA" id="ARBA00023268"/>
    </source>
</evidence>
<protein>
    <recommendedName>
        <fullName evidence="16">Integrase catalytic domain-containing protein</fullName>
    </recommendedName>
</protein>
<keyword evidence="3" id="KW-0540">Nuclease</keyword>
<keyword evidence="13" id="KW-0511">Multifunctional enzyme</keyword>
<keyword evidence="4" id="KW-0479">Metal-binding</keyword>
<dbReference type="InterPro" id="IPR036397">
    <property type="entry name" value="RNaseH_sf"/>
</dbReference>
<evidence type="ECO:0000256" key="5">
    <source>
        <dbReference type="ARBA" id="ARBA00022759"/>
    </source>
</evidence>
<evidence type="ECO:0000313" key="17">
    <source>
        <dbReference type="EMBL" id="MBW0549167.1"/>
    </source>
</evidence>
<comment type="caution">
    <text evidence="17">The sequence shown here is derived from an EMBL/GenBank/DDBJ whole genome shotgun (WGS) entry which is preliminary data.</text>
</comment>
<comment type="catalytic activity">
    <reaction evidence="15">
        <text>DNA(n) + a 2'-deoxyribonucleoside 5'-triphosphate = DNA(n+1) + diphosphate</text>
        <dbReference type="Rhea" id="RHEA:22508"/>
        <dbReference type="Rhea" id="RHEA-COMP:17339"/>
        <dbReference type="Rhea" id="RHEA-COMP:17340"/>
        <dbReference type="ChEBI" id="CHEBI:33019"/>
        <dbReference type="ChEBI" id="CHEBI:61560"/>
        <dbReference type="ChEBI" id="CHEBI:173112"/>
        <dbReference type="EC" id="2.7.7.7"/>
    </reaction>
</comment>
<keyword evidence="7" id="KW-0460">Magnesium</keyword>
<keyword evidence="5" id="KW-0255">Endonuclease</keyword>
<keyword evidence="6" id="KW-0378">Hydrolase</keyword>
<evidence type="ECO:0000256" key="10">
    <source>
        <dbReference type="ARBA" id="ARBA00022918"/>
    </source>
</evidence>
<keyword evidence="18" id="KW-1185">Reference proteome</keyword>
<keyword evidence="2" id="KW-0548">Nucleotidyltransferase</keyword>
<dbReference type="InterPro" id="IPR013103">
    <property type="entry name" value="RVT_2"/>
</dbReference>
<feature type="domain" description="Integrase catalytic" evidence="16">
    <location>
        <begin position="1"/>
        <end position="163"/>
    </location>
</feature>
<sequence length="430" mass="49677">MDLIGPISPPSNSGHCYILTIINQLTSFKITSFLKNKSDAYKEFVKQQKLLENTHNQKIKQLVTDGGGEFVNQQFKDLANQHGFTHVIAPPYTPEHNGIAERENRAILDKAQCLILTSNLPNQYLEDQIFCYLSHQHITYTFEQKLITLLLMENPISKDQKDPYLWLKVREENILPFYCHPTALLSETDPLTFNQEIKSKDHEHWSRAITKELQKMTNLNVWEEVSVKEDFKLIGTTWVFKTKRNELNQIVEHKARLCAQGFSQTQGKDYSKTFAPTGRLNSLRTLISYSAASNLKFEQLDIKSAFLNAPLEENVYLTILQGLDRDKKNTCLKLKRAMYGLKQAPLVWYRHLSSWLVNFGFSISKADTCVFYLKSNEPIWLFLHVDDIGIFGRNLTNFKNTIEQEFQTKLLVSADLMLGIKLFNNQTLSL</sequence>
<dbReference type="SUPFAM" id="SSF53098">
    <property type="entry name" value="Ribonuclease H-like"/>
    <property type="match status" value="1"/>
</dbReference>
<dbReference type="GO" id="GO:0005634">
    <property type="term" value="C:nucleus"/>
    <property type="evidence" value="ECO:0007669"/>
    <property type="project" value="UniProtKB-ARBA"/>
</dbReference>
<evidence type="ECO:0000256" key="9">
    <source>
        <dbReference type="ARBA" id="ARBA00022908"/>
    </source>
</evidence>
<organism evidence="17 18">
    <name type="scientific">Austropuccinia psidii MF-1</name>
    <dbReference type="NCBI Taxonomy" id="1389203"/>
    <lineage>
        <taxon>Eukaryota</taxon>
        <taxon>Fungi</taxon>
        <taxon>Dikarya</taxon>
        <taxon>Basidiomycota</taxon>
        <taxon>Pucciniomycotina</taxon>
        <taxon>Pucciniomycetes</taxon>
        <taxon>Pucciniales</taxon>
        <taxon>Sphaerophragmiaceae</taxon>
        <taxon>Austropuccinia</taxon>
    </lineage>
</organism>
<evidence type="ECO:0000256" key="15">
    <source>
        <dbReference type="ARBA" id="ARBA00049244"/>
    </source>
</evidence>
<evidence type="ECO:0000256" key="8">
    <source>
        <dbReference type="ARBA" id="ARBA00022884"/>
    </source>
</evidence>
<evidence type="ECO:0000256" key="2">
    <source>
        <dbReference type="ARBA" id="ARBA00022695"/>
    </source>
</evidence>
<dbReference type="GO" id="GO:0046872">
    <property type="term" value="F:metal ion binding"/>
    <property type="evidence" value="ECO:0007669"/>
    <property type="project" value="UniProtKB-KW"/>
</dbReference>
<evidence type="ECO:0000256" key="3">
    <source>
        <dbReference type="ARBA" id="ARBA00022722"/>
    </source>
</evidence>
<dbReference type="GO" id="GO:0004519">
    <property type="term" value="F:endonuclease activity"/>
    <property type="evidence" value="ECO:0007669"/>
    <property type="project" value="UniProtKB-KW"/>
</dbReference>
<dbReference type="SUPFAM" id="SSF56672">
    <property type="entry name" value="DNA/RNA polymerases"/>
    <property type="match status" value="1"/>
</dbReference>
<evidence type="ECO:0000256" key="6">
    <source>
        <dbReference type="ARBA" id="ARBA00022801"/>
    </source>
</evidence>
<name>A0A9Q3ISI4_9BASI</name>
<dbReference type="InterPro" id="IPR043502">
    <property type="entry name" value="DNA/RNA_pol_sf"/>
</dbReference>
<dbReference type="GO" id="GO:0015074">
    <property type="term" value="P:DNA integration"/>
    <property type="evidence" value="ECO:0007669"/>
    <property type="project" value="UniProtKB-KW"/>
</dbReference>
<keyword evidence="9" id="KW-0229">DNA integration</keyword>
<evidence type="ECO:0000256" key="4">
    <source>
        <dbReference type="ARBA" id="ARBA00022723"/>
    </source>
</evidence>
<accession>A0A9Q3ISI4</accession>
<dbReference type="GO" id="GO:0003964">
    <property type="term" value="F:RNA-directed DNA polymerase activity"/>
    <property type="evidence" value="ECO:0007669"/>
    <property type="project" value="UniProtKB-KW"/>
</dbReference>
<dbReference type="Pfam" id="PF07727">
    <property type="entry name" value="RVT_2"/>
    <property type="match status" value="1"/>
</dbReference>
<dbReference type="AlphaFoldDB" id="A0A9Q3ISI4"/>
<evidence type="ECO:0000256" key="14">
    <source>
        <dbReference type="ARBA" id="ARBA00048173"/>
    </source>
</evidence>
<dbReference type="Pfam" id="PF00665">
    <property type="entry name" value="rve"/>
    <property type="match status" value="1"/>
</dbReference>
<evidence type="ECO:0000256" key="1">
    <source>
        <dbReference type="ARBA" id="ARBA00022578"/>
    </source>
</evidence>
<comment type="catalytic activity">
    <reaction evidence="14">
        <text>DNA(n) + a 2'-deoxyribonucleoside 5'-triphosphate = DNA(n+1) + diphosphate</text>
        <dbReference type="Rhea" id="RHEA:22508"/>
        <dbReference type="Rhea" id="RHEA-COMP:17339"/>
        <dbReference type="Rhea" id="RHEA-COMP:17340"/>
        <dbReference type="ChEBI" id="CHEBI:33019"/>
        <dbReference type="ChEBI" id="CHEBI:61560"/>
        <dbReference type="ChEBI" id="CHEBI:173112"/>
        <dbReference type="EC" id="2.7.7.49"/>
    </reaction>
</comment>
<dbReference type="GO" id="GO:0003887">
    <property type="term" value="F:DNA-directed DNA polymerase activity"/>
    <property type="evidence" value="ECO:0007669"/>
    <property type="project" value="UniProtKB-KW"/>
</dbReference>
<evidence type="ECO:0000313" key="18">
    <source>
        <dbReference type="Proteomes" id="UP000765509"/>
    </source>
</evidence>
<keyword evidence="1" id="KW-0815">Transposition</keyword>
<dbReference type="EMBL" id="AVOT02054461">
    <property type="protein sequence ID" value="MBW0549167.1"/>
    <property type="molecule type" value="Genomic_DNA"/>
</dbReference>